<feature type="domain" description="HTH myb-type" evidence="7">
    <location>
        <begin position="209"/>
        <end position="261"/>
    </location>
</feature>
<feature type="compositionally biased region" description="Polar residues" evidence="5">
    <location>
        <begin position="574"/>
        <end position="585"/>
    </location>
</feature>
<feature type="compositionally biased region" description="Basic residues" evidence="5">
    <location>
        <begin position="535"/>
        <end position="544"/>
    </location>
</feature>
<evidence type="ECO:0000313" key="8">
    <source>
        <dbReference type="EMBL" id="THH33827.1"/>
    </source>
</evidence>
<feature type="domain" description="Myb-like" evidence="6">
    <location>
        <begin position="217"/>
        <end position="261"/>
    </location>
</feature>
<feature type="domain" description="Myb-like" evidence="6">
    <location>
        <begin position="313"/>
        <end position="365"/>
    </location>
</feature>
<evidence type="ECO:0000256" key="3">
    <source>
        <dbReference type="ARBA" id="ARBA00023163"/>
    </source>
</evidence>
<dbReference type="InterPro" id="IPR001005">
    <property type="entry name" value="SANT/Myb"/>
</dbReference>
<feature type="domain" description="HTH myb-type" evidence="7">
    <location>
        <begin position="318"/>
        <end position="369"/>
    </location>
</feature>
<evidence type="ECO:0000313" key="9">
    <source>
        <dbReference type="Proteomes" id="UP000308730"/>
    </source>
</evidence>
<evidence type="ECO:0000256" key="5">
    <source>
        <dbReference type="SAM" id="MobiDB-lite"/>
    </source>
</evidence>
<dbReference type="PANTHER" id="PTHR46621">
    <property type="entry name" value="SNRNA-ACTIVATING PROTEIN COMPLEX SUBUNIT 4"/>
    <property type="match status" value="1"/>
</dbReference>
<feature type="compositionally biased region" description="Low complexity" evidence="5">
    <location>
        <begin position="463"/>
        <end position="485"/>
    </location>
</feature>
<keyword evidence="9" id="KW-1185">Reference proteome</keyword>
<dbReference type="OrthoDB" id="2143914at2759"/>
<dbReference type="Gene3D" id="1.10.10.60">
    <property type="entry name" value="Homeodomain-like"/>
    <property type="match status" value="3"/>
</dbReference>
<evidence type="ECO:0000256" key="2">
    <source>
        <dbReference type="ARBA" id="ARBA00023125"/>
    </source>
</evidence>
<keyword evidence="3" id="KW-0804">Transcription</keyword>
<dbReference type="InterPro" id="IPR051575">
    <property type="entry name" value="Myb-like_DNA-bd"/>
</dbReference>
<evidence type="ECO:0000259" key="6">
    <source>
        <dbReference type="PROSITE" id="PS50090"/>
    </source>
</evidence>
<feature type="compositionally biased region" description="Acidic residues" evidence="5">
    <location>
        <begin position="520"/>
        <end position="529"/>
    </location>
</feature>
<sequence>MATWSGIPTETSELAQKVVQANKDHQYALKVYTERLEAELEAVDKLLTVAEQSDEEPEVDAGGNAVIPDSMKAVGPFEIDARLEDSYFAAEADTRRRYLKNTVIHPMKTLEIDALSDAVKAELHRTHAHTYQHLGHPSDSTLNLYAEIDWNRVATRTYNAQRPSVKFAGVEIIRIRELVGTAKEGEVDWVDVARILGTGRTPIDCMRHAIARKTHVWTPQSDALLLEAVRIYGTGSWMLVARMVSDDATASQCQSRYTRTLDPSLVRGTWTEEQDTQLRNAVDVYGHSWTDVCNFVSGRSSEQCRDRWQEFLSPTVSRTKWSESEDQALLETIEQIGEGRWKEISRVLNNGRTDSMCRSRYTALMKRKQKGTSESASPAPSDMGTTASRTATPNIASSSQQPPLSPVGAAASGAEIAPTVKPRRKPRGKSALQQDSNAHPEEPATPVATSKKPAARGRKSRLAASSVADEAEFSAAATSATTETSGRGGRKRAAPISADAPSTKKRKTAKSNALVTTNTADDDPQEAPVEEQVKRPRPKPRMVTRKFEANAVATTSDGPTDDVEDPLPLEGTSHAPTTTDTQSPSAMRKPSGARRKVQPPATPARKSARLANKPAGAPPDIGIQVSKKDGTEESDVSSALSSVSGSPPKP</sequence>
<evidence type="ECO:0000256" key="1">
    <source>
        <dbReference type="ARBA" id="ARBA00023015"/>
    </source>
</evidence>
<dbReference type="Proteomes" id="UP000308730">
    <property type="component" value="Unassembled WGS sequence"/>
</dbReference>
<gene>
    <name evidence="8" type="ORF">EUX98_g375</name>
</gene>
<feature type="compositionally biased region" description="Polar residues" evidence="5">
    <location>
        <begin position="372"/>
        <end position="402"/>
    </location>
</feature>
<accession>A0A4S4N6H8</accession>
<dbReference type="SUPFAM" id="SSF46689">
    <property type="entry name" value="Homeodomain-like"/>
    <property type="match status" value="2"/>
</dbReference>
<dbReference type="GO" id="GO:0042795">
    <property type="term" value="P:snRNA transcription by RNA polymerase II"/>
    <property type="evidence" value="ECO:0007669"/>
    <property type="project" value="TreeGrafter"/>
</dbReference>
<feature type="compositionally biased region" description="Polar residues" evidence="5">
    <location>
        <begin position="510"/>
        <end position="519"/>
    </location>
</feature>
<dbReference type="EMBL" id="SGPM01000003">
    <property type="protein sequence ID" value="THH33827.1"/>
    <property type="molecule type" value="Genomic_DNA"/>
</dbReference>
<evidence type="ECO:0000256" key="4">
    <source>
        <dbReference type="ARBA" id="ARBA00023242"/>
    </source>
</evidence>
<dbReference type="InterPro" id="IPR009057">
    <property type="entry name" value="Homeodomain-like_sf"/>
</dbReference>
<feature type="compositionally biased region" description="Low complexity" evidence="5">
    <location>
        <begin position="636"/>
        <end position="650"/>
    </location>
</feature>
<dbReference type="PROSITE" id="PS51294">
    <property type="entry name" value="HTH_MYB"/>
    <property type="match status" value="3"/>
</dbReference>
<dbReference type="GO" id="GO:0001006">
    <property type="term" value="F:RNA polymerase III type 3 promoter sequence-specific DNA binding"/>
    <property type="evidence" value="ECO:0007669"/>
    <property type="project" value="TreeGrafter"/>
</dbReference>
<dbReference type="CDD" id="cd00167">
    <property type="entry name" value="SANT"/>
    <property type="match status" value="3"/>
</dbReference>
<name>A0A4S4N6H8_9APHY</name>
<reference evidence="8 9" key="1">
    <citation type="submission" date="2019-02" db="EMBL/GenBank/DDBJ databases">
        <title>Genome sequencing of the rare red list fungi Antrodiella citrinella (Flaviporus citrinellus).</title>
        <authorList>
            <person name="Buettner E."/>
            <person name="Kellner H."/>
        </authorList>
    </citation>
    <scope>NUCLEOTIDE SEQUENCE [LARGE SCALE GENOMIC DNA]</scope>
    <source>
        <strain evidence="8 9">DSM 108506</strain>
    </source>
</reference>
<dbReference type="Pfam" id="PF00249">
    <property type="entry name" value="Myb_DNA-binding"/>
    <property type="match status" value="1"/>
</dbReference>
<feature type="domain" description="Myb-like" evidence="6">
    <location>
        <begin position="262"/>
        <end position="312"/>
    </location>
</feature>
<evidence type="ECO:0000259" key="7">
    <source>
        <dbReference type="PROSITE" id="PS51294"/>
    </source>
</evidence>
<dbReference type="SMART" id="SM00717">
    <property type="entry name" value="SANT"/>
    <property type="match status" value="3"/>
</dbReference>
<comment type="caution">
    <text evidence="8">The sequence shown here is derived from an EMBL/GenBank/DDBJ whole genome shotgun (WGS) entry which is preliminary data.</text>
</comment>
<dbReference type="GO" id="GO:0042796">
    <property type="term" value="P:snRNA transcription by RNA polymerase III"/>
    <property type="evidence" value="ECO:0007669"/>
    <property type="project" value="TreeGrafter"/>
</dbReference>
<dbReference type="PANTHER" id="PTHR46621:SF1">
    <property type="entry name" value="SNRNA-ACTIVATING PROTEIN COMPLEX SUBUNIT 4"/>
    <property type="match status" value="1"/>
</dbReference>
<protein>
    <submittedName>
        <fullName evidence="8">Uncharacterized protein</fullName>
    </submittedName>
</protein>
<dbReference type="AlphaFoldDB" id="A0A4S4N6H8"/>
<keyword evidence="2" id="KW-0238">DNA-binding</keyword>
<proteinExistence type="predicted"/>
<keyword evidence="4" id="KW-0539">Nucleus</keyword>
<dbReference type="PROSITE" id="PS50090">
    <property type="entry name" value="MYB_LIKE"/>
    <property type="match status" value="3"/>
</dbReference>
<organism evidence="8 9">
    <name type="scientific">Antrodiella citrinella</name>
    <dbReference type="NCBI Taxonomy" id="2447956"/>
    <lineage>
        <taxon>Eukaryota</taxon>
        <taxon>Fungi</taxon>
        <taxon>Dikarya</taxon>
        <taxon>Basidiomycota</taxon>
        <taxon>Agaricomycotina</taxon>
        <taxon>Agaricomycetes</taxon>
        <taxon>Polyporales</taxon>
        <taxon>Steccherinaceae</taxon>
        <taxon>Antrodiella</taxon>
    </lineage>
</organism>
<dbReference type="GO" id="GO:0000978">
    <property type="term" value="F:RNA polymerase II cis-regulatory region sequence-specific DNA binding"/>
    <property type="evidence" value="ECO:0007669"/>
    <property type="project" value="TreeGrafter"/>
</dbReference>
<feature type="domain" description="HTH myb-type" evidence="7">
    <location>
        <begin position="262"/>
        <end position="316"/>
    </location>
</feature>
<dbReference type="Pfam" id="PF13921">
    <property type="entry name" value="Myb_DNA-bind_6"/>
    <property type="match status" value="1"/>
</dbReference>
<dbReference type="InterPro" id="IPR017930">
    <property type="entry name" value="Myb_dom"/>
</dbReference>
<keyword evidence="1" id="KW-0805">Transcription regulation</keyword>
<dbReference type="GO" id="GO:0019185">
    <property type="term" value="C:snRNA-activating protein complex"/>
    <property type="evidence" value="ECO:0007669"/>
    <property type="project" value="TreeGrafter"/>
</dbReference>
<feature type="region of interest" description="Disordered" evidence="5">
    <location>
        <begin position="365"/>
        <end position="650"/>
    </location>
</feature>